<comment type="caution">
    <text evidence="5">The sequence shown here is derived from an EMBL/GenBank/DDBJ whole genome shotgun (WGS) entry which is preliminary data.</text>
</comment>
<dbReference type="GO" id="GO:0032042">
    <property type="term" value="P:mitochondrial DNA metabolic process"/>
    <property type="evidence" value="ECO:0007669"/>
    <property type="project" value="TreeGrafter"/>
</dbReference>
<dbReference type="SMART" id="SM00487">
    <property type="entry name" value="DEXDc"/>
    <property type="match status" value="1"/>
</dbReference>
<evidence type="ECO:0000256" key="2">
    <source>
        <dbReference type="SAM" id="MobiDB-lite"/>
    </source>
</evidence>
<feature type="region of interest" description="Disordered" evidence="2">
    <location>
        <begin position="584"/>
        <end position="613"/>
    </location>
</feature>
<dbReference type="GO" id="GO:0016787">
    <property type="term" value="F:hydrolase activity"/>
    <property type="evidence" value="ECO:0007669"/>
    <property type="project" value="InterPro"/>
</dbReference>
<keyword evidence="1" id="KW-0067">ATP-binding</keyword>
<evidence type="ECO:0000256" key="1">
    <source>
        <dbReference type="ARBA" id="ARBA00022806"/>
    </source>
</evidence>
<dbReference type="Proteomes" id="UP001217918">
    <property type="component" value="Unassembled WGS sequence"/>
</dbReference>
<feature type="region of interest" description="Disordered" evidence="2">
    <location>
        <begin position="392"/>
        <end position="416"/>
    </location>
</feature>
<protein>
    <recommendedName>
        <fullName evidence="7">P-loop containing nucleoside triphosphate hydrolase protein</fullName>
    </recommendedName>
</protein>
<dbReference type="GO" id="GO:0005524">
    <property type="term" value="F:ATP binding"/>
    <property type="evidence" value="ECO:0007669"/>
    <property type="project" value="InterPro"/>
</dbReference>
<dbReference type="EMBL" id="JAQQPM010000001">
    <property type="protein sequence ID" value="KAK2067602.1"/>
    <property type="molecule type" value="Genomic_DNA"/>
</dbReference>
<dbReference type="GO" id="GO:0070125">
    <property type="term" value="P:mitochondrial translational elongation"/>
    <property type="evidence" value="ECO:0007669"/>
    <property type="project" value="TreeGrafter"/>
</dbReference>
<feature type="compositionally biased region" description="Basic and acidic residues" evidence="2">
    <location>
        <begin position="392"/>
        <end position="402"/>
    </location>
</feature>
<feature type="compositionally biased region" description="Basic and acidic residues" evidence="2">
    <location>
        <begin position="591"/>
        <end position="613"/>
    </location>
</feature>
<dbReference type="GO" id="GO:0036121">
    <property type="term" value="F:double-stranded DNA helicase activity"/>
    <property type="evidence" value="ECO:0007669"/>
    <property type="project" value="TreeGrafter"/>
</dbReference>
<dbReference type="PROSITE" id="PS51192">
    <property type="entry name" value="HELICASE_ATP_BIND_1"/>
    <property type="match status" value="1"/>
</dbReference>
<sequence>MPNPLSPVFGSASFGSGPDAKSADADLTKRIFYYLHGSGKTVVFTQLIDRVEPRELPYSEPATQTLIIAHRKELVAQAARHCNATYPGKTVDIEMGNLRASGAADVTIASVYSLSKEDRLAKYDPDRFKLVIVDEAHHIVASTYMKVLEHFGLEAKSANSPYLVGVSATFSRFDGLRLGAAIDEIVYHRDYVDMIEAKWLTDVLFTTVQSTADLSKVETNGARGDFNISSLSKAVNTDEVNEITVKTWFSKASDRKSTLVFCVDIAHVEALTAKFRDHGVDARYVTSETHDKTRSELLDAFKRGDFPVLVNCGVYTEGTDIPNIDCVLLARPIRSRTVLVQMIGRGMRLHPGKKNCHIIDMVSSLETGIVTTPTLFGLDPKELVDKMSVGELRERRQERTQEETTQIDSSKNSGGKRLDGDALVFTHYDSVFDLIDDTSGEQQIRSLSPNAWLQITPNRYILYGVGNHYLRLDRTTVDGTDTAIFRACLLRRLPPGAGAPYAKAQELFVAATLEDGVHGCDKYAKETADMFPYSFIAKRASWRFYPATQGQLRILNRFRPEDSPLRPRDMRKGRATDLISKLKHGAQGRFDSLKADQRRAGRARETEERRRDMVYGQSISVGPVLAPT</sequence>
<dbReference type="CDD" id="cd18799">
    <property type="entry name" value="SF2_C_EcoAI-like"/>
    <property type="match status" value="1"/>
</dbReference>
<keyword evidence="1" id="KW-0378">Hydrolase</keyword>
<gene>
    <name evidence="5" type="ORF">P8C59_001326</name>
</gene>
<dbReference type="GO" id="GO:0061749">
    <property type="term" value="F:forked DNA-dependent helicase activity"/>
    <property type="evidence" value="ECO:0007669"/>
    <property type="project" value="TreeGrafter"/>
</dbReference>
<keyword evidence="6" id="KW-1185">Reference proteome</keyword>
<proteinExistence type="predicted"/>
<dbReference type="InterPro" id="IPR001650">
    <property type="entry name" value="Helicase_C-like"/>
</dbReference>
<dbReference type="InterPro" id="IPR050742">
    <property type="entry name" value="Helicase_Restrict-Modif_Enz"/>
</dbReference>
<dbReference type="PROSITE" id="PS51194">
    <property type="entry name" value="HELICASE_CTER"/>
    <property type="match status" value="1"/>
</dbReference>
<dbReference type="SMART" id="SM00490">
    <property type="entry name" value="HELICc"/>
    <property type="match status" value="1"/>
</dbReference>
<keyword evidence="1" id="KW-0547">Nucleotide-binding</keyword>
<dbReference type="Pfam" id="PF04851">
    <property type="entry name" value="ResIII"/>
    <property type="match status" value="1"/>
</dbReference>
<evidence type="ECO:0000313" key="6">
    <source>
        <dbReference type="Proteomes" id="UP001217918"/>
    </source>
</evidence>
<dbReference type="Gene3D" id="3.40.50.300">
    <property type="entry name" value="P-loop containing nucleotide triphosphate hydrolases"/>
    <property type="match status" value="2"/>
</dbReference>
<dbReference type="InterPro" id="IPR014001">
    <property type="entry name" value="Helicase_ATP-bd"/>
</dbReference>
<dbReference type="PANTHER" id="PTHR47396">
    <property type="entry name" value="TYPE I RESTRICTION ENZYME ECOKI R PROTEIN"/>
    <property type="match status" value="1"/>
</dbReference>
<evidence type="ECO:0000259" key="4">
    <source>
        <dbReference type="PROSITE" id="PS51194"/>
    </source>
</evidence>
<dbReference type="Pfam" id="PF00271">
    <property type="entry name" value="Helicase_C"/>
    <property type="match status" value="1"/>
</dbReference>
<dbReference type="SUPFAM" id="SSF52540">
    <property type="entry name" value="P-loop containing nucleoside triphosphate hydrolases"/>
    <property type="match status" value="1"/>
</dbReference>
<dbReference type="GO" id="GO:0000403">
    <property type="term" value="F:Y-form DNA binding"/>
    <property type="evidence" value="ECO:0007669"/>
    <property type="project" value="TreeGrafter"/>
</dbReference>
<feature type="domain" description="Helicase C-terminal" evidence="4">
    <location>
        <begin position="244"/>
        <end position="408"/>
    </location>
</feature>
<reference evidence="5" key="1">
    <citation type="journal article" date="2023" name="Mol. Plant Microbe Interact.">
        <title>Elucidating the Obligate Nature and Biological Capacity of an Invasive Fungal Corn Pathogen.</title>
        <authorList>
            <person name="MacCready J.S."/>
            <person name="Roggenkamp E.M."/>
            <person name="Gdanetz K."/>
            <person name="Chilvers M.I."/>
        </authorList>
    </citation>
    <scope>NUCLEOTIDE SEQUENCE</scope>
    <source>
        <strain evidence="5">PM02</strain>
    </source>
</reference>
<dbReference type="PANTHER" id="PTHR47396:SF1">
    <property type="entry name" value="ATP-DEPENDENT HELICASE IRC3-RELATED"/>
    <property type="match status" value="1"/>
</dbReference>
<dbReference type="AlphaFoldDB" id="A0AAD9HZF4"/>
<dbReference type="InterPro" id="IPR006935">
    <property type="entry name" value="Helicase/UvrB_N"/>
</dbReference>
<evidence type="ECO:0000313" key="5">
    <source>
        <dbReference type="EMBL" id="KAK2067602.1"/>
    </source>
</evidence>
<evidence type="ECO:0008006" key="7">
    <source>
        <dbReference type="Google" id="ProtNLM"/>
    </source>
</evidence>
<organism evidence="5 6">
    <name type="scientific">Phyllachora maydis</name>
    <dbReference type="NCBI Taxonomy" id="1825666"/>
    <lineage>
        <taxon>Eukaryota</taxon>
        <taxon>Fungi</taxon>
        <taxon>Dikarya</taxon>
        <taxon>Ascomycota</taxon>
        <taxon>Pezizomycotina</taxon>
        <taxon>Sordariomycetes</taxon>
        <taxon>Sordariomycetidae</taxon>
        <taxon>Phyllachorales</taxon>
        <taxon>Phyllachoraceae</taxon>
        <taxon>Phyllachora</taxon>
    </lineage>
</organism>
<dbReference type="InterPro" id="IPR027417">
    <property type="entry name" value="P-loop_NTPase"/>
</dbReference>
<name>A0AAD9HZF4_9PEZI</name>
<keyword evidence="1" id="KW-0347">Helicase</keyword>
<feature type="domain" description="Helicase ATP-binding" evidence="3">
    <location>
        <begin position="37"/>
        <end position="188"/>
    </location>
</feature>
<dbReference type="GO" id="GO:0005759">
    <property type="term" value="C:mitochondrial matrix"/>
    <property type="evidence" value="ECO:0007669"/>
    <property type="project" value="TreeGrafter"/>
</dbReference>
<accession>A0AAD9HZF4</accession>
<evidence type="ECO:0000259" key="3">
    <source>
        <dbReference type="PROSITE" id="PS51192"/>
    </source>
</evidence>